<dbReference type="InterPro" id="IPR036259">
    <property type="entry name" value="MFS_trans_sf"/>
</dbReference>
<feature type="transmembrane region" description="Helical" evidence="6">
    <location>
        <begin position="169"/>
        <end position="189"/>
    </location>
</feature>
<comment type="subcellular location">
    <subcellularLocation>
        <location evidence="1">Cell membrane</location>
        <topology evidence="1">Multi-pass membrane protein</topology>
    </subcellularLocation>
</comment>
<organism evidence="8 9">
    <name type="scientific">Amnibacterium endophyticum</name>
    <dbReference type="NCBI Taxonomy" id="2109337"/>
    <lineage>
        <taxon>Bacteria</taxon>
        <taxon>Bacillati</taxon>
        <taxon>Actinomycetota</taxon>
        <taxon>Actinomycetes</taxon>
        <taxon>Micrococcales</taxon>
        <taxon>Microbacteriaceae</taxon>
        <taxon>Amnibacterium</taxon>
    </lineage>
</organism>
<dbReference type="Proteomes" id="UP001597347">
    <property type="component" value="Unassembled WGS sequence"/>
</dbReference>
<feature type="transmembrane region" description="Helical" evidence="6">
    <location>
        <begin position="53"/>
        <end position="72"/>
    </location>
</feature>
<feature type="transmembrane region" description="Helical" evidence="6">
    <location>
        <begin position="365"/>
        <end position="384"/>
    </location>
</feature>
<dbReference type="InterPro" id="IPR020846">
    <property type="entry name" value="MFS_dom"/>
</dbReference>
<feature type="region of interest" description="Disordered" evidence="5">
    <location>
        <begin position="392"/>
        <end position="423"/>
    </location>
</feature>
<evidence type="ECO:0000313" key="8">
    <source>
        <dbReference type="EMBL" id="MFD1721256.1"/>
    </source>
</evidence>
<feature type="domain" description="Major facilitator superfamily (MFS) profile" evidence="7">
    <location>
        <begin position="15"/>
        <end position="389"/>
    </location>
</feature>
<evidence type="ECO:0000259" key="7">
    <source>
        <dbReference type="PROSITE" id="PS50850"/>
    </source>
</evidence>
<feature type="transmembrane region" description="Helical" evidence="6">
    <location>
        <begin position="338"/>
        <end position="359"/>
    </location>
</feature>
<dbReference type="Pfam" id="PF07690">
    <property type="entry name" value="MFS_1"/>
    <property type="match status" value="1"/>
</dbReference>
<gene>
    <name evidence="8" type="ORF">ACFSBI_06800</name>
</gene>
<feature type="transmembrane region" description="Helical" evidence="6">
    <location>
        <begin position="275"/>
        <end position="293"/>
    </location>
</feature>
<evidence type="ECO:0000256" key="5">
    <source>
        <dbReference type="SAM" id="MobiDB-lite"/>
    </source>
</evidence>
<dbReference type="PANTHER" id="PTHR43683:SF1">
    <property type="entry name" value="MULTIDRUG EFFLUX PROTEIN YFMO"/>
    <property type="match status" value="1"/>
</dbReference>
<reference evidence="9" key="1">
    <citation type="journal article" date="2019" name="Int. J. Syst. Evol. Microbiol.">
        <title>The Global Catalogue of Microorganisms (GCM) 10K type strain sequencing project: providing services to taxonomists for standard genome sequencing and annotation.</title>
        <authorList>
            <consortium name="The Broad Institute Genomics Platform"/>
            <consortium name="The Broad Institute Genome Sequencing Center for Infectious Disease"/>
            <person name="Wu L."/>
            <person name="Ma J."/>
        </authorList>
    </citation>
    <scope>NUCLEOTIDE SEQUENCE [LARGE SCALE GENOMIC DNA]</scope>
    <source>
        <strain evidence="9">CGMCC 1.12471</strain>
    </source>
</reference>
<protein>
    <submittedName>
        <fullName evidence="8">MFS transporter</fullName>
    </submittedName>
</protein>
<sequence>MHDSPPTSPFRQPRAVWAVAFACVVSFMGIGLVDPILKSLAGQLNATPTQVELLFTSYLVITAFAMLITGWVSSRLGAKRTLIAGLAIIVVFAALAGSSGSIGGIVGFRAGWGLGNALFIATSLAVIVASASGGFAGAIILYETALGVGIALGPVIGGVLGSISWRGPFYGVSVLMAIALVATLTLLPKTPPAARKQRLGEPLVALKHRSLALTSIVGLLYNWGFFTLLGYSPFLMGIDSPILLGAVFCGWGAFVAVFSVLVAPRLHRRFGTARTLYVNFALMAVDLALIGVFSQVPAVVVVGVIVAGAFIGVNNTLVTTAVMSIAPVERPVASATYGFVRFIGGGLAPFVAGLLVEAFDPEAHLPFFIAAGTVAVAALVLSLVRGPLAAADRGEVAQPEPEPLDRVERREPVASALPVADAD</sequence>
<dbReference type="PROSITE" id="PS50850">
    <property type="entry name" value="MFS"/>
    <property type="match status" value="1"/>
</dbReference>
<feature type="compositionally biased region" description="Basic and acidic residues" evidence="5">
    <location>
        <begin position="403"/>
        <end position="412"/>
    </location>
</feature>
<dbReference type="InterPro" id="IPR001958">
    <property type="entry name" value="Tet-R_TetA/multi-R_MdtG-like"/>
</dbReference>
<feature type="transmembrane region" description="Helical" evidence="6">
    <location>
        <begin position="242"/>
        <end position="263"/>
    </location>
</feature>
<evidence type="ECO:0000256" key="6">
    <source>
        <dbReference type="SAM" id="Phobius"/>
    </source>
</evidence>
<evidence type="ECO:0000313" key="9">
    <source>
        <dbReference type="Proteomes" id="UP001597347"/>
    </source>
</evidence>
<name>A0ABW4LGE8_9MICO</name>
<feature type="transmembrane region" description="Helical" evidence="6">
    <location>
        <begin position="210"/>
        <end position="230"/>
    </location>
</feature>
<evidence type="ECO:0000256" key="1">
    <source>
        <dbReference type="ARBA" id="ARBA00004651"/>
    </source>
</evidence>
<feature type="transmembrane region" description="Helical" evidence="6">
    <location>
        <begin position="15"/>
        <end position="33"/>
    </location>
</feature>
<evidence type="ECO:0000256" key="2">
    <source>
        <dbReference type="ARBA" id="ARBA00022692"/>
    </source>
</evidence>
<evidence type="ECO:0000256" key="4">
    <source>
        <dbReference type="ARBA" id="ARBA00023136"/>
    </source>
</evidence>
<dbReference type="SUPFAM" id="SSF103473">
    <property type="entry name" value="MFS general substrate transporter"/>
    <property type="match status" value="1"/>
</dbReference>
<dbReference type="InterPro" id="IPR011701">
    <property type="entry name" value="MFS"/>
</dbReference>
<feature type="transmembrane region" description="Helical" evidence="6">
    <location>
        <begin position="299"/>
        <end position="326"/>
    </location>
</feature>
<dbReference type="RefSeq" id="WP_377933329.1">
    <property type="nucleotide sequence ID" value="NZ_JBHUEA010000008.1"/>
</dbReference>
<feature type="transmembrane region" description="Helical" evidence="6">
    <location>
        <begin position="114"/>
        <end position="138"/>
    </location>
</feature>
<keyword evidence="9" id="KW-1185">Reference proteome</keyword>
<dbReference type="InterPro" id="IPR053200">
    <property type="entry name" value="YfmO-like"/>
</dbReference>
<keyword evidence="2 6" id="KW-0812">Transmembrane</keyword>
<dbReference type="EMBL" id="JBHUEA010000008">
    <property type="protein sequence ID" value="MFD1721256.1"/>
    <property type="molecule type" value="Genomic_DNA"/>
</dbReference>
<keyword evidence="3 6" id="KW-1133">Transmembrane helix</keyword>
<dbReference type="Gene3D" id="1.20.1250.20">
    <property type="entry name" value="MFS general substrate transporter like domains"/>
    <property type="match status" value="1"/>
</dbReference>
<proteinExistence type="predicted"/>
<accession>A0ABW4LGE8</accession>
<evidence type="ECO:0000256" key="3">
    <source>
        <dbReference type="ARBA" id="ARBA00022989"/>
    </source>
</evidence>
<feature type="transmembrane region" description="Helical" evidence="6">
    <location>
        <begin position="145"/>
        <end position="163"/>
    </location>
</feature>
<keyword evidence="4 6" id="KW-0472">Membrane</keyword>
<comment type="caution">
    <text evidence="8">The sequence shown here is derived from an EMBL/GenBank/DDBJ whole genome shotgun (WGS) entry which is preliminary data.</text>
</comment>
<feature type="transmembrane region" description="Helical" evidence="6">
    <location>
        <begin position="84"/>
        <end position="108"/>
    </location>
</feature>
<dbReference type="PANTHER" id="PTHR43683">
    <property type="entry name" value="MULTIDRUG EFFLUX PROTEIN YFMO"/>
    <property type="match status" value="1"/>
</dbReference>
<dbReference type="CDD" id="cd17474">
    <property type="entry name" value="MFS_YfmO_like"/>
    <property type="match status" value="1"/>
</dbReference>
<dbReference type="PRINTS" id="PR01035">
    <property type="entry name" value="TCRTETA"/>
</dbReference>